<keyword evidence="2" id="KW-1185">Reference proteome</keyword>
<accession>A0A4Y2NB08</accession>
<dbReference type="PANTHER" id="PTHR33481:SF1">
    <property type="entry name" value="ENDONUCLEASE_EXONUCLEASE_PHOSPHATASE DOMAIN-CONTAINING PROTEIN-RELATED"/>
    <property type="match status" value="1"/>
</dbReference>
<sequence length="168" mass="18893">MGFVEKNLQEAIDRINAWGKINGFDISSQKSVAVHFCKRRGLHPDPKLKLNNQTISFVSEVKFLGLILDKKLAFKSHVSHLKRKCTLSMNIVKILSSSWYGAESSSLLKIYRALIRSKLDYGSAIYGSASKSTLRPLDTMHNQGLRLLIGAFRTSPISVYIFYATNLL</sequence>
<protein>
    <recommendedName>
        <fullName evidence="3">Reverse transcriptase domain-containing protein</fullName>
    </recommendedName>
</protein>
<evidence type="ECO:0000313" key="1">
    <source>
        <dbReference type="EMBL" id="GBN35016.1"/>
    </source>
</evidence>
<organism evidence="1 2">
    <name type="scientific">Araneus ventricosus</name>
    <name type="common">Orbweaver spider</name>
    <name type="synonym">Epeira ventricosa</name>
    <dbReference type="NCBI Taxonomy" id="182803"/>
    <lineage>
        <taxon>Eukaryota</taxon>
        <taxon>Metazoa</taxon>
        <taxon>Ecdysozoa</taxon>
        <taxon>Arthropoda</taxon>
        <taxon>Chelicerata</taxon>
        <taxon>Arachnida</taxon>
        <taxon>Araneae</taxon>
        <taxon>Araneomorphae</taxon>
        <taxon>Entelegynae</taxon>
        <taxon>Araneoidea</taxon>
        <taxon>Araneidae</taxon>
        <taxon>Araneus</taxon>
    </lineage>
</organism>
<dbReference type="AlphaFoldDB" id="A0A4Y2NB08"/>
<evidence type="ECO:0000313" key="2">
    <source>
        <dbReference type="Proteomes" id="UP000499080"/>
    </source>
</evidence>
<name>A0A4Y2NB08_ARAVE</name>
<gene>
    <name evidence="1" type="ORF">AVEN_183832_1</name>
</gene>
<dbReference type="PANTHER" id="PTHR33481">
    <property type="entry name" value="REVERSE TRANSCRIPTASE"/>
    <property type="match status" value="1"/>
</dbReference>
<evidence type="ECO:0008006" key="3">
    <source>
        <dbReference type="Google" id="ProtNLM"/>
    </source>
</evidence>
<comment type="caution">
    <text evidence="1">The sequence shown here is derived from an EMBL/GenBank/DDBJ whole genome shotgun (WGS) entry which is preliminary data.</text>
</comment>
<reference evidence="1 2" key="1">
    <citation type="journal article" date="2019" name="Sci. Rep.">
        <title>Orb-weaving spider Araneus ventricosus genome elucidates the spidroin gene catalogue.</title>
        <authorList>
            <person name="Kono N."/>
            <person name="Nakamura H."/>
            <person name="Ohtoshi R."/>
            <person name="Moran D.A.P."/>
            <person name="Shinohara A."/>
            <person name="Yoshida Y."/>
            <person name="Fujiwara M."/>
            <person name="Mori M."/>
            <person name="Tomita M."/>
            <person name="Arakawa K."/>
        </authorList>
    </citation>
    <scope>NUCLEOTIDE SEQUENCE [LARGE SCALE GENOMIC DNA]</scope>
</reference>
<dbReference type="Proteomes" id="UP000499080">
    <property type="component" value="Unassembled WGS sequence"/>
</dbReference>
<dbReference type="EMBL" id="BGPR01008623">
    <property type="protein sequence ID" value="GBN35016.1"/>
    <property type="molecule type" value="Genomic_DNA"/>
</dbReference>
<proteinExistence type="predicted"/>
<dbReference type="OrthoDB" id="6436497at2759"/>